<dbReference type="Proteomes" id="UP000749559">
    <property type="component" value="Unassembled WGS sequence"/>
</dbReference>
<dbReference type="InterPro" id="IPR000387">
    <property type="entry name" value="Tyr_Pase_dom"/>
</dbReference>
<evidence type="ECO:0000256" key="3">
    <source>
        <dbReference type="ARBA" id="ARBA00022912"/>
    </source>
</evidence>
<comment type="similarity">
    <text evidence="5">Belongs to the protein-tyrosine phosphatase family. Non-receptor class PTPDC1 subfamily.</text>
</comment>
<evidence type="ECO:0000313" key="8">
    <source>
        <dbReference type="EMBL" id="CAH1784299.1"/>
    </source>
</evidence>
<dbReference type="InterPro" id="IPR020422">
    <property type="entry name" value="TYR_PHOSPHATASE_DUAL_dom"/>
</dbReference>
<dbReference type="PANTHER" id="PTHR23339">
    <property type="entry name" value="TYROSINE SPECIFIC PROTEIN PHOSPHATASE AND DUAL SPECIFICITY PROTEIN PHOSPHATASE"/>
    <property type="match status" value="1"/>
</dbReference>
<dbReference type="SMART" id="SM00404">
    <property type="entry name" value="PTPc_motif"/>
    <property type="match status" value="1"/>
</dbReference>
<comment type="caution">
    <text evidence="8">The sequence shown here is derived from an EMBL/GenBank/DDBJ whole genome shotgun (WGS) entry which is preliminary data.</text>
</comment>
<comment type="function">
    <text evidence="4">May play roles in cilia formation and/or maintenance.</text>
</comment>
<dbReference type="AlphaFoldDB" id="A0A8J1T6F1"/>
<keyword evidence="3" id="KW-0904">Protein phosphatase</keyword>
<dbReference type="Pfam" id="PF00782">
    <property type="entry name" value="DSPc"/>
    <property type="match status" value="1"/>
</dbReference>
<organism evidence="8 9">
    <name type="scientific">Owenia fusiformis</name>
    <name type="common">Polychaete worm</name>
    <dbReference type="NCBI Taxonomy" id="6347"/>
    <lineage>
        <taxon>Eukaryota</taxon>
        <taxon>Metazoa</taxon>
        <taxon>Spiralia</taxon>
        <taxon>Lophotrochozoa</taxon>
        <taxon>Annelida</taxon>
        <taxon>Polychaeta</taxon>
        <taxon>Sedentaria</taxon>
        <taxon>Canalipalpata</taxon>
        <taxon>Sabellida</taxon>
        <taxon>Oweniida</taxon>
        <taxon>Oweniidae</taxon>
        <taxon>Owenia</taxon>
    </lineage>
</organism>
<dbReference type="OrthoDB" id="542013at2759"/>
<dbReference type="Gene3D" id="3.90.190.10">
    <property type="entry name" value="Protein tyrosine phosphatase superfamily"/>
    <property type="match status" value="1"/>
</dbReference>
<dbReference type="GO" id="GO:0004725">
    <property type="term" value="F:protein tyrosine phosphatase activity"/>
    <property type="evidence" value="ECO:0007669"/>
    <property type="project" value="InterPro"/>
</dbReference>
<reference evidence="8" key="1">
    <citation type="submission" date="2022-03" db="EMBL/GenBank/DDBJ databases">
        <authorList>
            <person name="Martin C."/>
        </authorList>
    </citation>
    <scope>NUCLEOTIDE SEQUENCE</scope>
</reference>
<proteinExistence type="inferred from homology"/>
<sequence length="625" mass="71060">MDEDRSQETILWDTELEKSIQGKKPGAKYGPVSERLRHTIPEERTCAMFCGGKKCKYCQPNGKWPDEQMDIKGLYSNWVTDNILAMSRPNTELIEKYNIIEQFHEKGIKSIINVQRPGEHSSCGNPLEELGFSYRPQQFMDKDVFFYNFGWQDYGVGSISNILDMVKVMQFALSEGKVAIHCHAGLGRTGVLIGCYLVFANRMDPGEAVHYIRSKRPGAIQTSGQITCIEEFALYLKPLRIVYSNMSTRHIGVYRQKQATDKESAQGFLVFVKTCGGITEDERGEVINMEEDSGVPQTYEFSLSQFLVRQRHMLHGFEARRLKHLPKIIYFLCEGLLELAHKGHIASIPSQDNFDIIKESAPGAFLNATPAKTCLLPRPSKSGGDFTHVQSERKNKSYEDLENGDQLKMNSNIDDLDNASIVSGISGPPLHKSRSQTVLLPGGDASVASVAAALGETEYTPEVLEKVKLYKEKLNCVTRTYKELQLEKNPSVLCCLMWDWLDHLKEPVLRIQDLNILLNHMEEPMKGLRRLEKGSKTTTSYLLKLIARLQPIDDDLEHHILFRMISTLTHQNMLREHEFSFDSTKQTIRRTANDVEMREGMIPGVIRFFIAALEELRQEAENETE</sequence>
<evidence type="ECO:0000256" key="1">
    <source>
        <dbReference type="ARBA" id="ARBA00022794"/>
    </source>
</evidence>
<keyword evidence="1" id="KW-0970">Cilium biogenesis/degradation</keyword>
<dbReference type="SUPFAM" id="SSF52799">
    <property type="entry name" value="(Phosphotyrosine protein) phosphatases II"/>
    <property type="match status" value="1"/>
</dbReference>
<feature type="region of interest" description="Disordered" evidence="7">
    <location>
        <begin position="377"/>
        <end position="401"/>
    </location>
</feature>
<keyword evidence="2" id="KW-0378">Hydrolase</keyword>
<dbReference type="FunFam" id="3.90.190.10:FF:000027">
    <property type="entry name" value="Protein tyrosine phosphatase domain containing 1"/>
    <property type="match status" value="1"/>
</dbReference>
<accession>A0A8J1T6F1</accession>
<evidence type="ECO:0000256" key="6">
    <source>
        <dbReference type="ARBA" id="ARBA00072096"/>
    </source>
</evidence>
<dbReference type="PROSITE" id="PS00383">
    <property type="entry name" value="TYR_PHOSPHATASE_1"/>
    <property type="match status" value="1"/>
</dbReference>
<dbReference type="PROSITE" id="PS50055">
    <property type="entry name" value="TYR_PHOSPHATASE_PTP"/>
    <property type="match status" value="1"/>
</dbReference>
<dbReference type="EMBL" id="CAIIXF020000005">
    <property type="protein sequence ID" value="CAH1784299.1"/>
    <property type="molecule type" value="Genomic_DNA"/>
</dbReference>
<gene>
    <name evidence="8" type="ORF">OFUS_LOCUS10523</name>
</gene>
<evidence type="ECO:0000256" key="2">
    <source>
        <dbReference type="ARBA" id="ARBA00022801"/>
    </source>
</evidence>
<dbReference type="GO" id="GO:0060271">
    <property type="term" value="P:cilium assembly"/>
    <property type="evidence" value="ECO:0007669"/>
    <property type="project" value="InterPro"/>
</dbReference>
<dbReference type="InterPro" id="IPR050561">
    <property type="entry name" value="PTP"/>
</dbReference>
<dbReference type="InterPro" id="IPR000242">
    <property type="entry name" value="PTP_cat"/>
</dbReference>
<name>A0A8J1T6F1_OWEFU</name>
<feature type="compositionally biased region" description="Basic and acidic residues" evidence="7">
    <location>
        <begin position="390"/>
        <end position="399"/>
    </location>
</feature>
<dbReference type="InterPro" id="IPR049573">
    <property type="entry name" value="PTPDC1_PTP"/>
</dbReference>
<dbReference type="PROSITE" id="PS50054">
    <property type="entry name" value="TYR_PHOSPHATASE_DUAL"/>
    <property type="match status" value="1"/>
</dbReference>
<evidence type="ECO:0000256" key="4">
    <source>
        <dbReference type="ARBA" id="ARBA00056295"/>
    </source>
</evidence>
<protein>
    <recommendedName>
        <fullName evidence="6">Protein tyrosine phosphatase domain-containing protein 1</fullName>
    </recommendedName>
</protein>
<dbReference type="PROSITE" id="PS50056">
    <property type="entry name" value="TYR_PHOSPHATASE_2"/>
    <property type="match status" value="1"/>
</dbReference>
<keyword evidence="9" id="KW-1185">Reference proteome</keyword>
<evidence type="ECO:0000313" key="9">
    <source>
        <dbReference type="Proteomes" id="UP000749559"/>
    </source>
</evidence>
<dbReference type="InterPro" id="IPR029021">
    <property type="entry name" value="Prot-tyrosine_phosphatase-like"/>
</dbReference>
<evidence type="ECO:0000256" key="7">
    <source>
        <dbReference type="SAM" id="MobiDB-lite"/>
    </source>
</evidence>
<dbReference type="CDD" id="cd14506">
    <property type="entry name" value="PTP_PTPDC1"/>
    <property type="match status" value="1"/>
</dbReference>
<dbReference type="InterPro" id="IPR016130">
    <property type="entry name" value="Tyr_Pase_AS"/>
</dbReference>
<dbReference type="InterPro" id="IPR003595">
    <property type="entry name" value="Tyr_Pase_cat"/>
</dbReference>
<evidence type="ECO:0000256" key="5">
    <source>
        <dbReference type="ARBA" id="ARBA00060867"/>
    </source>
</evidence>
<dbReference type="InterPro" id="IPR000340">
    <property type="entry name" value="Dual-sp_phosphatase_cat-dom"/>
</dbReference>